<proteinExistence type="predicted"/>
<feature type="transmembrane region" description="Helical" evidence="1">
    <location>
        <begin position="12"/>
        <end position="30"/>
    </location>
</feature>
<dbReference type="Proteomes" id="UP000265520">
    <property type="component" value="Unassembled WGS sequence"/>
</dbReference>
<keyword evidence="1" id="KW-0472">Membrane</keyword>
<sequence length="63" mass="6895">LALPPSDLSVCWFGSTSPASIAVVVLFLPFQRPFLHLPLSSSFSSMCCVGCCWLRFLFWDGGP</sequence>
<evidence type="ECO:0000313" key="3">
    <source>
        <dbReference type="Proteomes" id="UP000265520"/>
    </source>
</evidence>
<keyword evidence="1" id="KW-1133">Transmembrane helix</keyword>
<name>A0A392UKS9_9FABA</name>
<protein>
    <submittedName>
        <fullName evidence="2">Uncharacterized protein</fullName>
    </submittedName>
</protein>
<organism evidence="2 3">
    <name type="scientific">Trifolium medium</name>
    <dbReference type="NCBI Taxonomy" id="97028"/>
    <lineage>
        <taxon>Eukaryota</taxon>
        <taxon>Viridiplantae</taxon>
        <taxon>Streptophyta</taxon>
        <taxon>Embryophyta</taxon>
        <taxon>Tracheophyta</taxon>
        <taxon>Spermatophyta</taxon>
        <taxon>Magnoliopsida</taxon>
        <taxon>eudicotyledons</taxon>
        <taxon>Gunneridae</taxon>
        <taxon>Pentapetalae</taxon>
        <taxon>rosids</taxon>
        <taxon>fabids</taxon>
        <taxon>Fabales</taxon>
        <taxon>Fabaceae</taxon>
        <taxon>Papilionoideae</taxon>
        <taxon>50 kb inversion clade</taxon>
        <taxon>NPAAA clade</taxon>
        <taxon>Hologalegina</taxon>
        <taxon>IRL clade</taxon>
        <taxon>Trifolieae</taxon>
        <taxon>Trifolium</taxon>
    </lineage>
</organism>
<accession>A0A392UKS9</accession>
<feature type="non-terminal residue" evidence="2">
    <location>
        <position position="1"/>
    </location>
</feature>
<dbReference type="AlphaFoldDB" id="A0A392UKS9"/>
<evidence type="ECO:0000256" key="1">
    <source>
        <dbReference type="SAM" id="Phobius"/>
    </source>
</evidence>
<evidence type="ECO:0000313" key="2">
    <source>
        <dbReference type="EMBL" id="MCI73488.1"/>
    </source>
</evidence>
<keyword evidence="3" id="KW-1185">Reference proteome</keyword>
<comment type="caution">
    <text evidence="2">The sequence shown here is derived from an EMBL/GenBank/DDBJ whole genome shotgun (WGS) entry which is preliminary data.</text>
</comment>
<feature type="transmembrane region" description="Helical" evidence="1">
    <location>
        <begin position="37"/>
        <end position="58"/>
    </location>
</feature>
<dbReference type="EMBL" id="LXQA010839502">
    <property type="protein sequence ID" value="MCI73488.1"/>
    <property type="molecule type" value="Genomic_DNA"/>
</dbReference>
<reference evidence="2 3" key="1">
    <citation type="journal article" date="2018" name="Front. Plant Sci.">
        <title>Red Clover (Trifolium pratense) and Zigzag Clover (T. medium) - A Picture of Genomic Similarities and Differences.</title>
        <authorList>
            <person name="Dluhosova J."/>
            <person name="Istvanek J."/>
            <person name="Nedelnik J."/>
            <person name="Repkova J."/>
        </authorList>
    </citation>
    <scope>NUCLEOTIDE SEQUENCE [LARGE SCALE GENOMIC DNA]</scope>
    <source>
        <strain evidence="3">cv. 10/8</strain>
        <tissue evidence="2">Leaf</tissue>
    </source>
</reference>
<keyword evidence="1" id="KW-0812">Transmembrane</keyword>